<dbReference type="PROSITE" id="PS50089">
    <property type="entry name" value="ZF_RING_2"/>
    <property type="match status" value="1"/>
</dbReference>
<dbReference type="InterPro" id="IPR013083">
    <property type="entry name" value="Znf_RING/FYVE/PHD"/>
</dbReference>
<dbReference type="GeneID" id="36286722"/>
<evidence type="ECO:0000313" key="12">
    <source>
        <dbReference type="EMBL" id="OAF60473.1"/>
    </source>
</evidence>
<dbReference type="InterPro" id="IPR004575">
    <property type="entry name" value="MAT1/Tfb3"/>
</dbReference>
<organism evidence="12">
    <name type="scientific">Pseudogymnoascus destructans</name>
    <dbReference type="NCBI Taxonomy" id="655981"/>
    <lineage>
        <taxon>Eukaryota</taxon>
        <taxon>Fungi</taxon>
        <taxon>Dikarya</taxon>
        <taxon>Ascomycota</taxon>
        <taxon>Pezizomycotina</taxon>
        <taxon>Leotiomycetes</taxon>
        <taxon>Thelebolales</taxon>
        <taxon>Thelebolaceae</taxon>
        <taxon>Pseudogymnoascus</taxon>
    </lineage>
</organism>
<dbReference type="Pfam" id="PF06391">
    <property type="entry name" value="MAT1"/>
    <property type="match status" value="1"/>
</dbReference>
<evidence type="ECO:0000256" key="4">
    <source>
        <dbReference type="ARBA" id="ARBA00022771"/>
    </source>
</evidence>
<dbReference type="GO" id="GO:0006289">
    <property type="term" value="P:nucleotide-excision repair"/>
    <property type="evidence" value="ECO:0007669"/>
    <property type="project" value="InterPro"/>
</dbReference>
<dbReference type="OrthoDB" id="5963at2759"/>
<dbReference type="RefSeq" id="XP_024325754.1">
    <property type="nucleotide sequence ID" value="XM_024467291.1"/>
</dbReference>
<accession>A0A177AGY4</accession>
<evidence type="ECO:0000256" key="10">
    <source>
        <dbReference type="SAM" id="MobiDB-lite"/>
    </source>
</evidence>
<feature type="compositionally biased region" description="Basic and acidic residues" evidence="10">
    <location>
        <begin position="184"/>
        <end position="193"/>
    </location>
</feature>
<evidence type="ECO:0000256" key="1">
    <source>
        <dbReference type="ARBA" id="ARBA00004123"/>
    </source>
</evidence>
<name>A0A177AGY4_9PEZI</name>
<protein>
    <recommendedName>
        <fullName evidence="2">RNA polymerase II transcription factor B subunit 3</fullName>
    </recommendedName>
    <alternativeName>
        <fullName evidence="8">RNA polymerase II transcription factor B 38 kDa subunit</fullName>
    </alternativeName>
    <alternativeName>
        <fullName evidence="7">RNA polymerase II transcription factor B p38 subunit</fullName>
    </alternativeName>
</protein>
<dbReference type="NCBIfam" id="TIGR00570">
    <property type="entry name" value="cdk7"/>
    <property type="match status" value="1"/>
</dbReference>
<comment type="subcellular location">
    <subcellularLocation>
        <location evidence="1">Nucleus</location>
    </subcellularLocation>
</comment>
<dbReference type="SMART" id="SM00184">
    <property type="entry name" value="RING"/>
    <property type="match status" value="1"/>
</dbReference>
<feature type="domain" description="RING-type" evidence="11">
    <location>
        <begin position="19"/>
        <end position="62"/>
    </location>
</feature>
<evidence type="ECO:0000256" key="8">
    <source>
        <dbReference type="ARBA" id="ARBA00033277"/>
    </source>
</evidence>
<dbReference type="EMBL" id="KV441391">
    <property type="protein sequence ID" value="OAF60473.1"/>
    <property type="molecule type" value="Genomic_DNA"/>
</dbReference>
<evidence type="ECO:0000256" key="9">
    <source>
        <dbReference type="PROSITE-ProRule" id="PRU00175"/>
    </source>
</evidence>
<dbReference type="InterPro" id="IPR001841">
    <property type="entry name" value="Znf_RING"/>
</dbReference>
<dbReference type="PANTHER" id="PTHR12683">
    <property type="entry name" value="CDK-ACTIVATING KINASE ASSEMBLY FACTOR MAT1"/>
    <property type="match status" value="1"/>
</dbReference>
<reference evidence="12" key="1">
    <citation type="submission" date="2016-03" db="EMBL/GenBank/DDBJ databases">
        <title>Updated assembly of Pseudogymnoascus destructans, the fungus causing white-nose syndrome of bats.</title>
        <authorList>
            <person name="Palmer J.M."/>
            <person name="Drees K.P."/>
            <person name="Foster J.T."/>
            <person name="Lindner D.L."/>
        </authorList>
    </citation>
    <scope>NUCLEOTIDE SEQUENCE [LARGE SCALE GENOMIC DNA]</scope>
    <source>
        <strain evidence="12">20631-21</strain>
    </source>
</reference>
<keyword evidence="6" id="KW-0539">Nucleus</keyword>
<dbReference type="SUPFAM" id="SSF57850">
    <property type="entry name" value="RING/U-box"/>
    <property type="match status" value="1"/>
</dbReference>
<dbReference type="FunFam" id="3.30.40.10:FF:000037">
    <property type="entry name" value="Cdk-activating kinase assembly factor MAT1, centre"/>
    <property type="match status" value="1"/>
</dbReference>
<dbReference type="Gene3D" id="3.30.40.10">
    <property type="entry name" value="Zinc/RING finger domain, C3HC4 (zinc finger)"/>
    <property type="match status" value="1"/>
</dbReference>
<dbReference type="GO" id="GO:0061575">
    <property type="term" value="F:cyclin-dependent protein serine/threonine kinase activator activity"/>
    <property type="evidence" value="ECO:0007669"/>
    <property type="project" value="InterPro"/>
</dbReference>
<keyword evidence="5" id="KW-0862">Zinc</keyword>
<evidence type="ECO:0000256" key="7">
    <source>
        <dbReference type="ARBA" id="ARBA00029873"/>
    </source>
</evidence>
<dbReference type="CDD" id="cd16573">
    <property type="entry name" value="RING-HC_TFB3-like"/>
    <property type="match status" value="1"/>
</dbReference>
<proteinExistence type="predicted"/>
<dbReference type="AlphaFoldDB" id="A0A177AGY4"/>
<evidence type="ECO:0000256" key="6">
    <source>
        <dbReference type="ARBA" id="ARBA00023242"/>
    </source>
</evidence>
<sequence>MPPRAQTNTLTSNPLDDICPVCKSNRYLNPSLTFLINSECYHTMCTSCVDRLFTSGPAPCPVAGCHKTLRKRGFHTAFFADLNIEREVDVRKRVAAVFNRRQDDFETLHDWNNYLESVEDLVFKIVEGTPAMKKDAEEALKKYAEMNRMEIEANLEAEKEEEEMGRRAQAIADERSRKRREMGKKKEEADRRDLERTKRNVIETLARSEGNADEITRKAERLILEKTEKMKRDQVEDLEGPKMAIRGLKKRKALEVEKPYDPFGDLDLTPTRYVLQTRYKNDWLKQAENDPRHMVGGYSFQEYYARTMFEAFSGLGVFIEDELPNTTSSGAPLSAVAAKVRSGDKTMEDVF</sequence>
<gene>
    <name evidence="12" type="primary">TFB3</name>
    <name evidence="12" type="ORF">VC83_03647</name>
</gene>
<keyword evidence="4 9" id="KW-0863">Zinc-finger</keyword>
<evidence type="ECO:0000256" key="3">
    <source>
        <dbReference type="ARBA" id="ARBA00022723"/>
    </source>
</evidence>
<dbReference type="GO" id="GO:0006357">
    <property type="term" value="P:regulation of transcription by RNA polymerase II"/>
    <property type="evidence" value="ECO:0007669"/>
    <property type="project" value="TreeGrafter"/>
</dbReference>
<dbReference type="GO" id="GO:0008270">
    <property type="term" value="F:zinc ion binding"/>
    <property type="evidence" value="ECO:0007669"/>
    <property type="project" value="UniProtKB-KW"/>
</dbReference>
<evidence type="ECO:0000256" key="2">
    <source>
        <dbReference type="ARBA" id="ARBA00022257"/>
    </source>
</evidence>
<dbReference type="VEuPathDB" id="FungiDB:GMDG_07075"/>
<keyword evidence="3" id="KW-0479">Metal-binding</keyword>
<dbReference type="Proteomes" id="UP000077154">
    <property type="component" value="Unassembled WGS sequence"/>
</dbReference>
<dbReference type="GO" id="GO:0070985">
    <property type="term" value="C:transcription factor TFIIK complex"/>
    <property type="evidence" value="ECO:0007669"/>
    <property type="project" value="UniProtKB-ARBA"/>
</dbReference>
<dbReference type="Pfam" id="PF17121">
    <property type="entry name" value="zf-C3HC4_5"/>
    <property type="match status" value="1"/>
</dbReference>
<evidence type="ECO:0000259" key="11">
    <source>
        <dbReference type="PROSITE" id="PS50089"/>
    </source>
</evidence>
<dbReference type="InterPro" id="IPR015877">
    <property type="entry name" value="MAT1_centre"/>
</dbReference>
<feature type="region of interest" description="Disordered" evidence="10">
    <location>
        <begin position="156"/>
        <end position="193"/>
    </location>
</feature>
<dbReference type="eggNOG" id="KOG3800">
    <property type="taxonomic scope" value="Eukaryota"/>
</dbReference>
<dbReference type="InterPro" id="IPR017907">
    <property type="entry name" value="Znf_RING_CS"/>
</dbReference>
<dbReference type="PROSITE" id="PS00518">
    <property type="entry name" value="ZF_RING_1"/>
    <property type="match status" value="1"/>
</dbReference>
<evidence type="ECO:0000256" key="5">
    <source>
        <dbReference type="ARBA" id="ARBA00022833"/>
    </source>
</evidence>
<dbReference type="PANTHER" id="PTHR12683:SF13">
    <property type="entry name" value="CDK-ACTIVATING KINASE ASSEMBLY FACTOR MAT1"/>
    <property type="match status" value="1"/>
</dbReference>